<dbReference type="OrthoDB" id="9783374at2"/>
<name>A0A1M5ZCL7_BUTFI</name>
<evidence type="ECO:0000256" key="1">
    <source>
        <dbReference type="ARBA" id="ARBA00010646"/>
    </source>
</evidence>
<dbReference type="SUPFAM" id="SSF51445">
    <property type="entry name" value="(Trans)glycosidases"/>
    <property type="match status" value="1"/>
</dbReference>
<organism evidence="5 6">
    <name type="scientific">Butyrivibrio fibrisolvens DSM 3071</name>
    <dbReference type="NCBI Taxonomy" id="1121131"/>
    <lineage>
        <taxon>Bacteria</taxon>
        <taxon>Bacillati</taxon>
        <taxon>Bacillota</taxon>
        <taxon>Clostridia</taxon>
        <taxon>Lachnospirales</taxon>
        <taxon>Lachnospiraceae</taxon>
        <taxon>Butyrivibrio</taxon>
    </lineage>
</organism>
<evidence type="ECO:0000256" key="2">
    <source>
        <dbReference type="ARBA" id="ARBA00022801"/>
    </source>
</evidence>
<keyword evidence="6" id="KW-1185">Reference proteome</keyword>
<keyword evidence="4" id="KW-0472">Membrane</keyword>
<dbReference type="GeneID" id="89509706"/>
<dbReference type="GO" id="GO:0003796">
    <property type="term" value="F:lysozyme activity"/>
    <property type="evidence" value="ECO:0007669"/>
    <property type="project" value="InterPro"/>
</dbReference>
<dbReference type="Gene3D" id="3.20.20.80">
    <property type="entry name" value="Glycosidases"/>
    <property type="match status" value="1"/>
</dbReference>
<dbReference type="InterPro" id="IPR018077">
    <property type="entry name" value="Glyco_hydro_fam25_subgr"/>
</dbReference>
<gene>
    <name evidence="5" type="ORF">SAMN02745229_02129</name>
</gene>
<dbReference type="PANTHER" id="PTHR34135:SF2">
    <property type="entry name" value="LYSOZYME"/>
    <property type="match status" value="1"/>
</dbReference>
<dbReference type="InterPro" id="IPR002053">
    <property type="entry name" value="Glyco_hydro_25"/>
</dbReference>
<dbReference type="RefSeq" id="WP_081373814.1">
    <property type="nucleotide sequence ID" value="NZ_FQXK01000017.1"/>
</dbReference>
<dbReference type="GO" id="GO:0016998">
    <property type="term" value="P:cell wall macromolecule catabolic process"/>
    <property type="evidence" value="ECO:0007669"/>
    <property type="project" value="InterPro"/>
</dbReference>
<evidence type="ECO:0000313" key="5">
    <source>
        <dbReference type="EMBL" id="SHI21977.1"/>
    </source>
</evidence>
<keyword evidence="4" id="KW-0812">Transmembrane</keyword>
<keyword evidence="3" id="KW-0326">Glycosidase</keyword>
<dbReference type="STRING" id="1121131.SAMN02745229_02129"/>
<proteinExistence type="inferred from homology"/>
<accession>A0A1M5ZCL7</accession>
<evidence type="ECO:0000256" key="4">
    <source>
        <dbReference type="SAM" id="Phobius"/>
    </source>
</evidence>
<dbReference type="GO" id="GO:0009253">
    <property type="term" value="P:peptidoglycan catabolic process"/>
    <property type="evidence" value="ECO:0007669"/>
    <property type="project" value="InterPro"/>
</dbReference>
<comment type="similarity">
    <text evidence="1">Belongs to the glycosyl hydrolase 25 family.</text>
</comment>
<protein>
    <submittedName>
        <fullName evidence="5">Lysozyme</fullName>
    </submittedName>
</protein>
<reference evidence="6" key="1">
    <citation type="submission" date="2016-11" db="EMBL/GenBank/DDBJ databases">
        <authorList>
            <person name="Varghese N."/>
            <person name="Submissions S."/>
        </authorList>
    </citation>
    <scope>NUCLEOTIDE SEQUENCE [LARGE SCALE GENOMIC DNA]</scope>
    <source>
        <strain evidence="6">DSM 3071</strain>
    </source>
</reference>
<evidence type="ECO:0000256" key="3">
    <source>
        <dbReference type="ARBA" id="ARBA00023295"/>
    </source>
</evidence>
<evidence type="ECO:0000313" key="6">
    <source>
        <dbReference type="Proteomes" id="UP000184278"/>
    </source>
</evidence>
<dbReference type="Pfam" id="PF01183">
    <property type="entry name" value="Glyco_hydro_25"/>
    <property type="match status" value="1"/>
</dbReference>
<keyword evidence="4" id="KW-1133">Transmembrane helix</keyword>
<dbReference type="PANTHER" id="PTHR34135">
    <property type="entry name" value="LYSOZYME"/>
    <property type="match status" value="1"/>
</dbReference>
<sequence length="237" mass="27066">MNINIKSIKKKLIKVLILIAIIAIIGVANLASISSRFYPIKGIDVSHHQGTIDWSQVPDKGISFAYIKATEGSGHVDTKLSANYEGAKENGIDYGFYHFLSLESPAQSQFDNYKAAIADYDMTLIPAIDVEWYGDMRQNKPDKELVIKQVQELSDLMEDEYGVKPLIYTTQTFYFTYLWGEFKDNPLWIRNTACTPVQKFAIWQYTEKLDFEGIVEFGRYVDGNVTNKKKLSTLYVK</sequence>
<dbReference type="SMART" id="SM00641">
    <property type="entry name" value="Glyco_25"/>
    <property type="match status" value="1"/>
</dbReference>
<dbReference type="Proteomes" id="UP000184278">
    <property type="component" value="Unassembled WGS sequence"/>
</dbReference>
<dbReference type="AlphaFoldDB" id="A0A1M5ZCL7"/>
<keyword evidence="2" id="KW-0378">Hydrolase</keyword>
<dbReference type="EMBL" id="FQXK01000017">
    <property type="protein sequence ID" value="SHI21977.1"/>
    <property type="molecule type" value="Genomic_DNA"/>
</dbReference>
<feature type="transmembrane region" description="Helical" evidence="4">
    <location>
        <begin position="12"/>
        <end position="31"/>
    </location>
</feature>
<dbReference type="GO" id="GO:0016052">
    <property type="term" value="P:carbohydrate catabolic process"/>
    <property type="evidence" value="ECO:0007669"/>
    <property type="project" value="TreeGrafter"/>
</dbReference>
<dbReference type="PROSITE" id="PS51904">
    <property type="entry name" value="GLYCOSYL_HYDROL_F25_2"/>
    <property type="match status" value="1"/>
</dbReference>
<dbReference type="InterPro" id="IPR017853">
    <property type="entry name" value="GH"/>
</dbReference>